<evidence type="ECO:0000256" key="1">
    <source>
        <dbReference type="ARBA" id="ARBA00004974"/>
    </source>
</evidence>
<dbReference type="InterPro" id="IPR004789">
    <property type="entry name" value="Acetalactate_synth_ssu"/>
</dbReference>
<comment type="caution">
    <text evidence="11">The sequence shown here is derived from an EMBL/GenBank/DDBJ whole genome shotgun (WGS) entry which is preliminary data.</text>
</comment>
<keyword evidence="7" id="KW-0100">Branched-chain amino acid biosynthesis</keyword>
<dbReference type="EMBL" id="BAAAES010000009">
    <property type="protein sequence ID" value="GAA0674098.1"/>
    <property type="molecule type" value="Genomic_DNA"/>
</dbReference>
<dbReference type="InterPro" id="IPR019455">
    <property type="entry name" value="Acetolactate_synth_ssu_C"/>
</dbReference>
<dbReference type="CDD" id="cd04878">
    <property type="entry name" value="ACT_AHAS"/>
    <property type="match status" value="1"/>
</dbReference>
<dbReference type="InterPro" id="IPR039557">
    <property type="entry name" value="AHAS_ACT"/>
</dbReference>
<dbReference type="PROSITE" id="PS51671">
    <property type="entry name" value="ACT"/>
    <property type="match status" value="1"/>
</dbReference>
<dbReference type="NCBIfam" id="NF008864">
    <property type="entry name" value="PRK11895.1"/>
    <property type="match status" value="1"/>
</dbReference>
<gene>
    <name evidence="11" type="ORF">GCM10009102_27520</name>
</gene>
<evidence type="ECO:0000313" key="11">
    <source>
        <dbReference type="EMBL" id="GAA0674098.1"/>
    </source>
</evidence>
<proteinExistence type="inferred from homology"/>
<dbReference type="Gene3D" id="3.30.70.260">
    <property type="match status" value="1"/>
</dbReference>
<accession>A0ABN1HZN2</accession>
<dbReference type="InterPro" id="IPR054480">
    <property type="entry name" value="AHAS_small-like_ACT"/>
</dbReference>
<keyword evidence="6" id="KW-0028">Amino-acid biosynthesis</keyword>
<comment type="pathway">
    <text evidence="1">Amino-acid biosynthesis; L-isoleucine biosynthesis; L-isoleucine from 2-oxobutanoate: step 1/4.</text>
</comment>
<dbReference type="PANTHER" id="PTHR30239">
    <property type="entry name" value="ACETOLACTATE SYNTHASE SMALL SUBUNIT"/>
    <property type="match status" value="1"/>
</dbReference>
<protein>
    <recommendedName>
        <fullName evidence="5">acetolactate synthase</fullName>
        <ecNumber evidence="5">2.2.1.6</ecNumber>
    </recommendedName>
</protein>
<evidence type="ECO:0000256" key="4">
    <source>
        <dbReference type="ARBA" id="ARBA00011744"/>
    </source>
</evidence>
<comment type="similarity">
    <text evidence="3">Belongs to the acetolactate synthase small subunit family.</text>
</comment>
<feature type="domain" description="ACT" evidence="10">
    <location>
        <begin position="63"/>
        <end position="138"/>
    </location>
</feature>
<dbReference type="Gene3D" id="3.30.70.1150">
    <property type="entry name" value="ACT-like. Chain A, domain 2"/>
    <property type="match status" value="1"/>
</dbReference>
<sequence length="222" mass="23935">MNQSAPLPAWEGLGVGGVLAIRRNVAPRSPYTARTPPTPDPSCKGGERETKMHIKTETTERHTLAVIVDNEPGILARIAGLFTARGYNIESLTVSEITADKSVSRITIVTSASPATMEQIMAQLDRLVPVHKVTDLTAQGAHVERELALIKVRGTGDHRIEALRLADVYRARVVDATTSSFVFEVTGSIEKIDKFVELMGEVGLIEVARTGIVAISRGKEAA</sequence>
<evidence type="ECO:0000256" key="6">
    <source>
        <dbReference type="ARBA" id="ARBA00022605"/>
    </source>
</evidence>
<dbReference type="SUPFAM" id="SSF55021">
    <property type="entry name" value="ACT-like"/>
    <property type="match status" value="2"/>
</dbReference>
<dbReference type="Proteomes" id="UP001500238">
    <property type="component" value="Unassembled WGS sequence"/>
</dbReference>
<comment type="pathway">
    <text evidence="2">Amino-acid biosynthesis; L-valine biosynthesis; L-valine from pyruvate: step 1/4.</text>
</comment>
<evidence type="ECO:0000259" key="10">
    <source>
        <dbReference type="PROSITE" id="PS51671"/>
    </source>
</evidence>
<comment type="catalytic activity">
    <reaction evidence="8">
        <text>2 pyruvate + H(+) = (2S)-2-acetolactate + CO2</text>
        <dbReference type="Rhea" id="RHEA:25249"/>
        <dbReference type="ChEBI" id="CHEBI:15361"/>
        <dbReference type="ChEBI" id="CHEBI:15378"/>
        <dbReference type="ChEBI" id="CHEBI:16526"/>
        <dbReference type="ChEBI" id="CHEBI:58476"/>
        <dbReference type="EC" id="2.2.1.6"/>
    </reaction>
</comment>
<evidence type="ECO:0000256" key="2">
    <source>
        <dbReference type="ARBA" id="ARBA00005025"/>
    </source>
</evidence>
<feature type="region of interest" description="Disordered" evidence="9">
    <location>
        <begin position="28"/>
        <end position="48"/>
    </location>
</feature>
<dbReference type="Pfam" id="PF22629">
    <property type="entry name" value="ACT_AHAS_ss"/>
    <property type="match status" value="1"/>
</dbReference>
<evidence type="ECO:0000256" key="3">
    <source>
        <dbReference type="ARBA" id="ARBA00006341"/>
    </source>
</evidence>
<dbReference type="EC" id="2.2.1.6" evidence="5"/>
<dbReference type="InterPro" id="IPR002912">
    <property type="entry name" value="ACT_dom"/>
</dbReference>
<evidence type="ECO:0000256" key="9">
    <source>
        <dbReference type="SAM" id="MobiDB-lite"/>
    </source>
</evidence>
<dbReference type="Pfam" id="PF10369">
    <property type="entry name" value="ALS_ss_C"/>
    <property type="match status" value="1"/>
</dbReference>
<comment type="subunit">
    <text evidence="4">Dimer of large and small chains.</text>
</comment>
<dbReference type="NCBIfam" id="TIGR00119">
    <property type="entry name" value="acolac_sm"/>
    <property type="match status" value="1"/>
</dbReference>
<name>A0ABN1HZN2_9SPHN</name>
<organism evidence="11 12">
    <name type="scientific">Sphingomonas insulae</name>
    <dbReference type="NCBI Taxonomy" id="424800"/>
    <lineage>
        <taxon>Bacteria</taxon>
        <taxon>Pseudomonadati</taxon>
        <taxon>Pseudomonadota</taxon>
        <taxon>Alphaproteobacteria</taxon>
        <taxon>Sphingomonadales</taxon>
        <taxon>Sphingomonadaceae</taxon>
        <taxon>Sphingomonas</taxon>
    </lineage>
</organism>
<evidence type="ECO:0000256" key="5">
    <source>
        <dbReference type="ARBA" id="ARBA00013145"/>
    </source>
</evidence>
<dbReference type="InterPro" id="IPR045865">
    <property type="entry name" value="ACT-like_dom_sf"/>
</dbReference>
<dbReference type="InterPro" id="IPR027271">
    <property type="entry name" value="Acetolactate_synth/TF_NikR_C"/>
</dbReference>
<keyword evidence="12" id="KW-1185">Reference proteome</keyword>
<dbReference type="PANTHER" id="PTHR30239:SF0">
    <property type="entry name" value="ACETOLACTATE SYNTHASE SMALL SUBUNIT 1, CHLOROPLASTIC"/>
    <property type="match status" value="1"/>
</dbReference>
<evidence type="ECO:0000256" key="8">
    <source>
        <dbReference type="ARBA" id="ARBA00048670"/>
    </source>
</evidence>
<reference evidence="11 12" key="1">
    <citation type="journal article" date="2019" name="Int. J. Syst. Evol. Microbiol.">
        <title>The Global Catalogue of Microorganisms (GCM) 10K type strain sequencing project: providing services to taxonomists for standard genome sequencing and annotation.</title>
        <authorList>
            <consortium name="The Broad Institute Genomics Platform"/>
            <consortium name="The Broad Institute Genome Sequencing Center for Infectious Disease"/>
            <person name="Wu L."/>
            <person name="Ma J."/>
        </authorList>
    </citation>
    <scope>NUCLEOTIDE SEQUENCE [LARGE SCALE GENOMIC DNA]</scope>
    <source>
        <strain evidence="11 12">JCM 14603</strain>
    </source>
</reference>
<evidence type="ECO:0000256" key="7">
    <source>
        <dbReference type="ARBA" id="ARBA00023304"/>
    </source>
</evidence>
<evidence type="ECO:0000313" key="12">
    <source>
        <dbReference type="Proteomes" id="UP001500238"/>
    </source>
</evidence>